<accession>A0A857KJH7</accession>
<sequence length="542" mass="56187">MATDLYVGGAVYSSAAPDATALAVTDGIVVWVGSDDVGRALHPDARIIPLQDRFVAPAFVDSHVHLTSTGLALSGLTLTSATSRSDCLALLATAHAAAAPGELIWGTGWDDSAWDATAHGEGRFPTTAEIDTVVGDRPVYLARVDEHSAVASSALRDRVPELAGATGFHPAEPLVAEAHHLVRGAARTLLSAGQRRRAQVRALDHAASVGVVAVHENGGPDISGSADFLAIADLDHPVSVRRYWGEAVADAEEATALMRSLRADALGGDLFVDGALGSHTAWLSQPYTDAPDLSGIEYVDHDTVRGHIAACTVAGVQAGFHVIGDAAAASVATAFGEVAAEFGTPALARCAHRLEHAEMISAHDMDILARCGVVASMQPQFDAAWGGPGDLYEQRLGADRAASLNDFGALAKVGVALSFSSDAPVTGIDPWATIRAAVHHHQPRNAISARAAFAATTRGGWRAGGINDGLTGTLVPGAPAHFAIWEAEDLVVVGSHAGVQRWSTDPRARVPALPDVSPEATLPRCVQTFRDGIPVYSAETTG</sequence>
<dbReference type="InterPro" id="IPR032466">
    <property type="entry name" value="Metal_Hydrolase"/>
</dbReference>
<dbReference type="SUPFAM" id="SSF51556">
    <property type="entry name" value="Metallo-dependent hydrolases"/>
    <property type="match status" value="1"/>
</dbReference>
<dbReference type="SUPFAM" id="SSF51338">
    <property type="entry name" value="Composite domain of metallo-dependent hydrolases"/>
    <property type="match status" value="1"/>
</dbReference>
<gene>
    <name evidence="2" type="ORF">GII30_11650</name>
</gene>
<evidence type="ECO:0000259" key="1">
    <source>
        <dbReference type="Pfam" id="PF07969"/>
    </source>
</evidence>
<reference evidence="2" key="1">
    <citation type="journal article" date="2021" name="Nat. Microbiol.">
        <title>Cocultivation of an ultrasmall environmental parasitic bacterium with lytic ability against bacteria associated with wastewater foams.</title>
        <authorList>
            <person name="Batinovic S."/>
            <person name="Rose J.J.A."/>
            <person name="Ratcliffe J."/>
            <person name="Seviour R.J."/>
            <person name="Petrovski S."/>
        </authorList>
    </citation>
    <scope>NUCLEOTIDE SEQUENCE</scope>
    <source>
        <strain evidence="2">CON44</strain>
    </source>
</reference>
<organism evidence="2">
    <name type="scientific">Gordonia amarae</name>
    <dbReference type="NCBI Taxonomy" id="36821"/>
    <lineage>
        <taxon>Bacteria</taxon>
        <taxon>Bacillati</taxon>
        <taxon>Actinomycetota</taxon>
        <taxon>Actinomycetes</taxon>
        <taxon>Mycobacteriales</taxon>
        <taxon>Gordoniaceae</taxon>
        <taxon>Gordonia</taxon>
    </lineage>
</organism>
<dbReference type="Gene3D" id="2.30.40.10">
    <property type="entry name" value="Urease, subunit C, domain 1"/>
    <property type="match status" value="1"/>
</dbReference>
<dbReference type="EMBL" id="CP045810">
    <property type="protein sequence ID" value="QHN39731.1"/>
    <property type="molecule type" value="Genomic_DNA"/>
</dbReference>
<feature type="domain" description="Amidohydrolase 3" evidence="1">
    <location>
        <begin position="47"/>
        <end position="495"/>
    </location>
</feature>
<name>A0A857KJH7_9ACTN</name>
<dbReference type="Pfam" id="PF07969">
    <property type="entry name" value="Amidohydro_3"/>
    <property type="match status" value="1"/>
</dbReference>
<dbReference type="PANTHER" id="PTHR22642:SF2">
    <property type="entry name" value="PROTEIN LONG AFTER FAR-RED 3"/>
    <property type="match status" value="1"/>
</dbReference>
<dbReference type="RefSeq" id="WP_005181932.1">
    <property type="nucleotide sequence ID" value="NZ_CP045804.1"/>
</dbReference>
<dbReference type="InterPro" id="IPR013108">
    <property type="entry name" value="Amidohydro_3"/>
</dbReference>
<dbReference type="GO" id="GO:0016810">
    <property type="term" value="F:hydrolase activity, acting on carbon-nitrogen (but not peptide) bonds"/>
    <property type="evidence" value="ECO:0007669"/>
    <property type="project" value="InterPro"/>
</dbReference>
<dbReference type="PANTHER" id="PTHR22642">
    <property type="entry name" value="IMIDAZOLONEPROPIONASE"/>
    <property type="match status" value="1"/>
</dbReference>
<dbReference type="InterPro" id="IPR011059">
    <property type="entry name" value="Metal-dep_hydrolase_composite"/>
</dbReference>
<protein>
    <submittedName>
        <fullName evidence="2">Amidohydrolase family protein</fullName>
    </submittedName>
</protein>
<proteinExistence type="predicted"/>
<dbReference type="AlphaFoldDB" id="A0A857KJH7"/>
<evidence type="ECO:0000313" key="2">
    <source>
        <dbReference type="EMBL" id="QHN39731.1"/>
    </source>
</evidence>
<dbReference type="Gene3D" id="3.20.20.140">
    <property type="entry name" value="Metal-dependent hydrolases"/>
    <property type="match status" value="1"/>
</dbReference>
<dbReference type="Gene3D" id="3.10.310.70">
    <property type="match status" value="1"/>
</dbReference>